<organism evidence="2 3">
    <name type="scientific">Actinokineospora xionganensis</name>
    <dbReference type="NCBI Taxonomy" id="2684470"/>
    <lineage>
        <taxon>Bacteria</taxon>
        <taxon>Bacillati</taxon>
        <taxon>Actinomycetota</taxon>
        <taxon>Actinomycetes</taxon>
        <taxon>Pseudonocardiales</taxon>
        <taxon>Pseudonocardiaceae</taxon>
        <taxon>Actinokineospora</taxon>
    </lineage>
</organism>
<evidence type="ECO:0008006" key="4">
    <source>
        <dbReference type="Google" id="ProtNLM"/>
    </source>
</evidence>
<accession>A0ABR7L7Z5</accession>
<reference evidence="2 3" key="1">
    <citation type="submission" date="2020-06" db="EMBL/GenBank/DDBJ databases">
        <title>Actinokineospora xiongansis sp. nov., isolated from soil of Baiyangdian.</title>
        <authorList>
            <person name="Zhang X."/>
        </authorList>
    </citation>
    <scope>NUCLEOTIDE SEQUENCE [LARGE SCALE GENOMIC DNA]</scope>
    <source>
        <strain evidence="2 3">HBU206404</strain>
    </source>
</reference>
<evidence type="ECO:0000313" key="2">
    <source>
        <dbReference type="EMBL" id="MBC6448692.1"/>
    </source>
</evidence>
<feature type="transmembrane region" description="Helical" evidence="1">
    <location>
        <begin position="64"/>
        <end position="84"/>
    </location>
</feature>
<name>A0ABR7L7Z5_9PSEU</name>
<dbReference type="RefSeq" id="WP_187221167.1">
    <property type="nucleotide sequence ID" value="NZ_JABVED010000008.1"/>
</dbReference>
<proteinExistence type="predicted"/>
<keyword evidence="3" id="KW-1185">Reference proteome</keyword>
<keyword evidence="1" id="KW-1133">Transmembrane helix</keyword>
<gene>
    <name evidence="2" type="ORF">GPZ80_16085</name>
</gene>
<dbReference type="Proteomes" id="UP000734823">
    <property type="component" value="Unassembled WGS sequence"/>
</dbReference>
<protein>
    <recommendedName>
        <fullName evidence="4">DUF4190 domain-containing protein</fullName>
    </recommendedName>
</protein>
<keyword evidence="1" id="KW-0812">Transmembrane</keyword>
<dbReference type="EMBL" id="JABVED010000008">
    <property type="protein sequence ID" value="MBC6448692.1"/>
    <property type="molecule type" value="Genomic_DNA"/>
</dbReference>
<sequence>MTHGRLWIFLVVLLAASMAPLLLLDLDRAGQLASALALPLAVVIYAVSTIPLKGKGAIPWRKLSVIGAVVIATIGGTGVLYAVWQNTRDLPVEFPDGVGGTWKDGYHVLVPVPGNPPERGHLTMSATVDNVNKTGDCEQTATLEYTPVIDGRPQPSTSAEPGRQVDLSLGGVVKKAEVKITLHYDSGNTGCAVNLYLGEAVLHD</sequence>
<evidence type="ECO:0000256" key="1">
    <source>
        <dbReference type="SAM" id="Phobius"/>
    </source>
</evidence>
<evidence type="ECO:0000313" key="3">
    <source>
        <dbReference type="Proteomes" id="UP000734823"/>
    </source>
</evidence>
<feature type="transmembrane region" description="Helical" evidence="1">
    <location>
        <begin position="7"/>
        <end position="26"/>
    </location>
</feature>
<feature type="transmembrane region" description="Helical" evidence="1">
    <location>
        <begin position="32"/>
        <end position="52"/>
    </location>
</feature>
<keyword evidence="1" id="KW-0472">Membrane</keyword>
<comment type="caution">
    <text evidence="2">The sequence shown here is derived from an EMBL/GenBank/DDBJ whole genome shotgun (WGS) entry which is preliminary data.</text>
</comment>